<protein>
    <submittedName>
        <fullName evidence="1">Uncharacterized protein</fullName>
    </submittedName>
</protein>
<keyword evidence="2" id="KW-1185">Reference proteome</keyword>
<dbReference type="PANTHER" id="PTHR15663">
    <property type="entry name" value="COMM DOMAIN-CONTAINING PROTEIN 9"/>
    <property type="match status" value="1"/>
</dbReference>
<proteinExistence type="predicted"/>
<gene>
    <name evidence="1" type="ORF">D0Y65_041718</name>
</gene>
<evidence type="ECO:0000313" key="1">
    <source>
        <dbReference type="EMBL" id="RZB65767.1"/>
    </source>
</evidence>
<evidence type="ECO:0000313" key="2">
    <source>
        <dbReference type="Proteomes" id="UP000289340"/>
    </source>
</evidence>
<reference evidence="1 2" key="1">
    <citation type="submission" date="2018-09" db="EMBL/GenBank/DDBJ databases">
        <title>A high-quality reference genome of wild soybean provides a powerful tool to mine soybean genomes.</title>
        <authorList>
            <person name="Xie M."/>
            <person name="Chung C.Y.L."/>
            <person name="Li M.-W."/>
            <person name="Wong F.-L."/>
            <person name="Chan T.-F."/>
            <person name="Lam H.-M."/>
        </authorList>
    </citation>
    <scope>NUCLEOTIDE SEQUENCE [LARGE SCALE GENOMIC DNA]</scope>
    <source>
        <strain evidence="2">cv. W05</strain>
        <tissue evidence="1">Hypocotyl of etiolated seedlings</tissue>
    </source>
</reference>
<name>A0A445GWT2_GLYSO</name>
<dbReference type="InterPro" id="IPR037360">
    <property type="entry name" value="COMMD9"/>
</dbReference>
<dbReference type="PANTHER" id="PTHR15663:SF6">
    <property type="entry name" value="COMM DOMAIN-CONTAINING PROTEIN-RELATED"/>
    <property type="match status" value="1"/>
</dbReference>
<comment type="caution">
    <text evidence="1">The sequence shown here is derived from an EMBL/GenBank/DDBJ whole genome shotgun (WGS) entry which is preliminary data.</text>
</comment>
<dbReference type="EMBL" id="QZWG01000015">
    <property type="protein sequence ID" value="RZB65767.1"/>
    <property type="molecule type" value="Genomic_DNA"/>
</dbReference>
<accession>A0A445GWT2</accession>
<organism evidence="1 2">
    <name type="scientific">Glycine soja</name>
    <name type="common">Wild soybean</name>
    <dbReference type="NCBI Taxonomy" id="3848"/>
    <lineage>
        <taxon>Eukaryota</taxon>
        <taxon>Viridiplantae</taxon>
        <taxon>Streptophyta</taxon>
        <taxon>Embryophyta</taxon>
        <taxon>Tracheophyta</taxon>
        <taxon>Spermatophyta</taxon>
        <taxon>Magnoliopsida</taxon>
        <taxon>eudicotyledons</taxon>
        <taxon>Gunneridae</taxon>
        <taxon>Pentapetalae</taxon>
        <taxon>rosids</taxon>
        <taxon>fabids</taxon>
        <taxon>Fabales</taxon>
        <taxon>Fabaceae</taxon>
        <taxon>Papilionoideae</taxon>
        <taxon>50 kb inversion clade</taxon>
        <taxon>NPAAA clade</taxon>
        <taxon>indigoferoid/millettioid clade</taxon>
        <taxon>Phaseoleae</taxon>
        <taxon>Glycine</taxon>
        <taxon>Glycine subgen. Soja</taxon>
    </lineage>
</organism>
<dbReference type="Proteomes" id="UP000289340">
    <property type="component" value="Chromosome 15"/>
</dbReference>
<sequence length="331" mass="37174">MEQQAANMYTKKIFAKFQEELVETFAYTANNVEDDGVISKYRVAKYVHDHKAYMLTLNISEMKVNCSCQMNAKSDLGTDEKITDPIDIENLTVRFNSLCREAIKLAEEGAVSVETYNATMNALREGAKRVGIMKKNVAKVTPPNTQGNGSCLKDHSKNSPSSISDVIPSLWPWQDSVSHHFNLNDLGLPVTDLNTPNILVIALIDYHLSMQVVLTCFKSMTWIISNKNSSSSSKIAVINMKLEEISLCPDIRLTFMFSAENINNLGYFSYHIVFHLQDYGKGPLGETEVQFRVTRVTLEPMLRSMTYISQQLNAPVNRVAIINLRVCKLGS</sequence>
<dbReference type="AlphaFoldDB" id="A0A445GWT2"/>